<dbReference type="PANTHER" id="PTHR42909:SF4">
    <property type="entry name" value="CARBOHYDRATE KINASE, PFKB FAMILY"/>
    <property type="match status" value="1"/>
</dbReference>
<dbReference type="InterPro" id="IPR029056">
    <property type="entry name" value="Ribokinase-like"/>
</dbReference>
<gene>
    <name evidence="4" type="ORF">IQ26_00679</name>
</gene>
<dbReference type="InterPro" id="IPR011611">
    <property type="entry name" value="PfkB_dom"/>
</dbReference>
<comment type="caution">
    <text evidence="4">The sequence shown here is derived from an EMBL/GenBank/DDBJ whole genome shotgun (WGS) entry which is preliminary data.</text>
</comment>
<name>A0A562PCU7_9HYPH</name>
<dbReference type="Gene3D" id="1.10.10.10">
    <property type="entry name" value="Winged helix-like DNA-binding domain superfamily/Winged helix DNA-binding domain"/>
    <property type="match status" value="1"/>
</dbReference>
<dbReference type="Proteomes" id="UP000317122">
    <property type="component" value="Unassembled WGS sequence"/>
</dbReference>
<organism evidence="4 5">
    <name type="scientific">Mesorhizobium tianshanense</name>
    <dbReference type="NCBI Taxonomy" id="39844"/>
    <lineage>
        <taxon>Bacteria</taxon>
        <taxon>Pseudomonadati</taxon>
        <taxon>Pseudomonadota</taxon>
        <taxon>Alphaproteobacteria</taxon>
        <taxon>Hyphomicrobiales</taxon>
        <taxon>Phyllobacteriaceae</taxon>
        <taxon>Mesorhizobium</taxon>
    </lineage>
</organism>
<keyword evidence="1" id="KW-0808">Transferase</keyword>
<dbReference type="InterPro" id="IPR002173">
    <property type="entry name" value="Carboh/pur_kinase_PfkB_CS"/>
</dbReference>
<dbReference type="SUPFAM" id="SSF46785">
    <property type="entry name" value="Winged helix' DNA-binding domain"/>
    <property type="match status" value="1"/>
</dbReference>
<evidence type="ECO:0000259" key="3">
    <source>
        <dbReference type="Pfam" id="PF00294"/>
    </source>
</evidence>
<dbReference type="AlphaFoldDB" id="A0A562PCU7"/>
<sequence length="381" mass="40432">MFSHELDGPGEKMDDLGAQEQAVLDLIAANPFAGQQDIATALGIARSTVAAHIVQLVNKGYILGRGYVLPASKRMICIGGAVLDRKYHAKKDLIFGTSNPVDGYRSFGGVARNVAENLVRLGVDVSFVSIVGDDETGRSLVRHLRDLGADVSQVITTTERPTAEYAAILDLNNDLVLGIADMEIFDLFSPSYLDRFWPHLASATWVFIDCNLPAATIAALMSRKQGARFKLAVDTVSSPKSARLPKDLSGIDLLFTNHDEANTMLGITDADKRLRPKEAAAALRAAGASEVIVTMGAHGFAVATESGVATMRSVPARAVDITGAGDAMIAGTMYKVLSGDPVPHAARTGALLATLTTESESSVHPDLSPRFLTAGMYRIPA</sequence>
<proteinExistence type="predicted"/>
<dbReference type="PROSITE" id="PS00583">
    <property type="entry name" value="PFKB_KINASES_1"/>
    <property type="match status" value="1"/>
</dbReference>
<dbReference type="Pfam" id="PF13412">
    <property type="entry name" value="HTH_24"/>
    <property type="match status" value="1"/>
</dbReference>
<dbReference type="CDD" id="cd01941">
    <property type="entry name" value="YeiC_kinase_like"/>
    <property type="match status" value="1"/>
</dbReference>
<dbReference type="SUPFAM" id="SSF53613">
    <property type="entry name" value="Ribokinase-like"/>
    <property type="match status" value="1"/>
</dbReference>
<reference evidence="4 5" key="1">
    <citation type="journal article" date="2015" name="Stand. Genomic Sci.">
        <title>Genomic Encyclopedia of Bacterial and Archaeal Type Strains, Phase III: the genomes of soil and plant-associated and newly described type strains.</title>
        <authorList>
            <person name="Whitman W.B."/>
            <person name="Woyke T."/>
            <person name="Klenk H.P."/>
            <person name="Zhou Y."/>
            <person name="Lilburn T.G."/>
            <person name="Beck B.J."/>
            <person name="De Vos P."/>
            <person name="Vandamme P."/>
            <person name="Eisen J.A."/>
            <person name="Garrity G."/>
            <person name="Hugenholtz P."/>
            <person name="Kyrpides N.C."/>
        </authorList>
    </citation>
    <scope>NUCLEOTIDE SEQUENCE [LARGE SCALE GENOMIC DNA]</scope>
    <source>
        <strain evidence="4 5">CGMCC 1.2546</strain>
    </source>
</reference>
<keyword evidence="5" id="KW-1185">Reference proteome</keyword>
<dbReference type="Gene3D" id="3.40.1190.20">
    <property type="match status" value="1"/>
</dbReference>
<dbReference type="GO" id="GO:0016301">
    <property type="term" value="F:kinase activity"/>
    <property type="evidence" value="ECO:0007669"/>
    <property type="project" value="UniProtKB-KW"/>
</dbReference>
<evidence type="ECO:0000256" key="2">
    <source>
        <dbReference type="ARBA" id="ARBA00022777"/>
    </source>
</evidence>
<evidence type="ECO:0000256" key="1">
    <source>
        <dbReference type="ARBA" id="ARBA00022679"/>
    </source>
</evidence>
<dbReference type="GO" id="GO:0016798">
    <property type="term" value="F:hydrolase activity, acting on glycosyl bonds"/>
    <property type="evidence" value="ECO:0007669"/>
    <property type="project" value="TreeGrafter"/>
</dbReference>
<dbReference type="Pfam" id="PF00294">
    <property type="entry name" value="PfkB"/>
    <property type="match status" value="1"/>
</dbReference>
<feature type="domain" description="Carbohydrate kinase PfkB" evidence="3">
    <location>
        <begin position="78"/>
        <end position="364"/>
    </location>
</feature>
<protein>
    <submittedName>
        <fullName evidence="4">Pseudouridine kinase</fullName>
    </submittedName>
</protein>
<evidence type="ECO:0000313" key="4">
    <source>
        <dbReference type="EMBL" id="TWI42305.1"/>
    </source>
</evidence>
<keyword evidence="2 4" id="KW-0418">Kinase</keyword>
<dbReference type="GO" id="GO:0005737">
    <property type="term" value="C:cytoplasm"/>
    <property type="evidence" value="ECO:0007669"/>
    <property type="project" value="TreeGrafter"/>
</dbReference>
<accession>A0A562PCU7</accession>
<dbReference type="GO" id="GO:0004730">
    <property type="term" value="F:pseudouridylate synthase activity"/>
    <property type="evidence" value="ECO:0007669"/>
    <property type="project" value="TreeGrafter"/>
</dbReference>
<evidence type="ECO:0000313" key="5">
    <source>
        <dbReference type="Proteomes" id="UP000317122"/>
    </source>
</evidence>
<dbReference type="InterPro" id="IPR036390">
    <property type="entry name" value="WH_DNA-bd_sf"/>
</dbReference>
<dbReference type="EMBL" id="VLKT01000003">
    <property type="protein sequence ID" value="TWI42305.1"/>
    <property type="molecule type" value="Genomic_DNA"/>
</dbReference>
<dbReference type="PANTHER" id="PTHR42909">
    <property type="entry name" value="ZGC:136858"/>
    <property type="match status" value="1"/>
</dbReference>
<dbReference type="InterPro" id="IPR036388">
    <property type="entry name" value="WH-like_DNA-bd_sf"/>
</dbReference>